<dbReference type="InterPro" id="IPR003439">
    <property type="entry name" value="ABC_transporter-like_ATP-bd"/>
</dbReference>
<comment type="subcellular location">
    <subcellularLocation>
        <location evidence="2">Cell membrane</location>
        <topology evidence="2">Multi-pass membrane protein</topology>
    </subcellularLocation>
    <subcellularLocation>
        <location evidence="1">Vacuole membrane</location>
        <topology evidence="1">Multi-pass membrane protein</topology>
    </subcellularLocation>
</comment>
<evidence type="ECO:0000259" key="14">
    <source>
        <dbReference type="PROSITE" id="PS50893"/>
    </source>
</evidence>
<feature type="transmembrane region" description="Helical" evidence="13">
    <location>
        <begin position="414"/>
        <end position="443"/>
    </location>
</feature>
<evidence type="ECO:0000256" key="1">
    <source>
        <dbReference type="ARBA" id="ARBA00004128"/>
    </source>
</evidence>
<keyword evidence="5 13" id="KW-0812">Transmembrane</keyword>
<evidence type="ECO:0000256" key="13">
    <source>
        <dbReference type="SAM" id="Phobius"/>
    </source>
</evidence>
<evidence type="ECO:0000256" key="11">
    <source>
        <dbReference type="ARBA" id="ARBA00023180"/>
    </source>
</evidence>
<reference evidence="15" key="2">
    <citation type="journal article" date="2023" name="Microbiol Resour">
        <title>Decontamination and Annotation of the Draft Genome Sequence of the Oomycete Lagenidium giganteum ARSEF 373.</title>
        <authorList>
            <person name="Morgan W.R."/>
            <person name="Tartar A."/>
        </authorList>
    </citation>
    <scope>NUCLEOTIDE SEQUENCE</scope>
    <source>
        <strain evidence="15">ARSEF 373</strain>
    </source>
</reference>
<dbReference type="InterPro" id="IPR003593">
    <property type="entry name" value="AAA+_ATPase"/>
</dbReference>
<keyword evidence="11" id="KW-0325">Glycoprotein</keyword>
<comment type="caution">
    <text evidence="15">The sequence shown here is derived from an EMBL/GenBank/DDBJ whole genome shotgun (WGS) entry which is preliminary data.</text>
</comment>
<feature type="domain" description="ABC transporter" evidence="14">
    <location>
        <begin position="1788"/>
        <end position="2026"/>
    </location>
</feature>
<dbReference type="InterPro" id="IPR050173">
    <property type="entry name" value="ABC_transporter_C-like"/>
</dbReference>
<evidence type="ECO:0000256" key="4">
    <source>
        <dbReference type="ARBA" id="ARBA00022475"/>
    </source>
</evidence>
<dbReference type="GO" id="GO:0042626">
    <property type="term" value="F:ATPase-coupled transmembrane transporter activity"/>
    <property type="evidence" value="ECO:0007669"/>
    <property type="project" value="TreeGrafter"/>
</dbReference>
<dbReference type="SUPFAM" id="SSF90123">
    <property type="entry name" value="ABC transporter transmembrane region"/>
    <property type="match status" value="3"/>
</dbReference>
<dbReference type="PROSITE" id="PS50893">
    <property type="entry name" value="ABC_TRANSPORTER_2"/>
    <property type="match status" value="4"/>
</dbReference>
<evidence type="ECO:0000313" key="15">
    <source>
        <dbReference type="EMBL" id="DBA03058.1"/>
    </source>
</evidence>
<dbReference type="Gene3D" id="3.40.50.300">
    <property type="entry name" value="P-loop containing nucleotide triphosphate hydrolases"/>
    <property type="match status" value="4"/>
</dbReference>
<accession>A0AAV2Z6P4</accession>
<feature type="domain" description="ABC transporter" evidence="14">
    <location>
        <begin position="616"/>
        <end position="854"/>
    </location>
</feature>
<feature type="transmembrane region" description="Helical" evidence="13">
    <location>
        <begin position="1584"/>
        <end position="1606"/>
    </location>
</feature>
<feature type="transmembrane region" description="Helical" evidence="13">
    <location>
        <begin position="885"/>
        <end position="908"/>
    </location>
</feature>
<feature type="compositionally biased region" description="Basic and acidic residues" evidence="12">
    <location>
        <begin position="1401"/>
        <end position="1414"/>
    </location>
</feature>
<dbReference type="EMBL" id="DAKRPA010000024">
    <property type="protein sequence ID" value="DBA03058.1"/>
    <property type="molecule type" value="Genomic_DNA"/>
</dbReference>
<feature type="transmembrane region" description="Helical" evidence="13">
    <location>
        <begin position="310"/>
        <end position="329"/>
    </location>
</feature>
<keyword evidence="6" id="KW-0677">Repeat</keyword>
<dbReference type="GO" id="GO:0016887">
    <property type="term" value="F:ATP hydrolysis activity"/>
    <property type="evidence" value="ECO:0007669"/>
    <property type="project" value="InterPro"/>
</dbReference>
<feature type="non-terminal residue" evidence="15">
    <location>
        <position position="1"/>
    </location>
</feature>
<evidence type="ECO:0000313" key="16">
    <source>
        <dbReference type="Proteomes" id="UP001146120"/>
    </source>
</evidence>
<feature type="transmembrane region" description="Helical" evidence="13">
    <location>
        <begin position="341"/>
        <end position="366"/>
    </location>
</feature>
<dbReference type="PANTHER" id="PTHR24223">
    <property type="entry name" value="ATP-BINDING CASSETTE SUB-FAMILY C"/>
    <property type="match status" value="1"/>
</dbReference>
<name>A0AAV2Z6P4_9STRA</name>
<dbReference type="Gene3D" id="1.20.1560.10">
    <property type="entry name" value="ABC transporter type 1, transmembrane domain"/>
    <property type="match status" value="3"/>
</dbReference>
<keyword evidence="10 13" id="KW-0472">Membrane</keyword>
<dbReference type="GO" id="GO:0005774">
    <property type="term" value="C:vacuolar membrane"/>
    <property type="evidence" value="ECO:0007669"/>
    <property type="project" value="UniProtKB-SubCell"/>
</dbReference>
<evidence type="ECO:0000256" key="9">
    <source>
        <dbReference type="ARBA" id="ARBA00022989"/>
    </source>
</evidence>
<feature type="region of interest" description="Disordered" evidence="12">
    <location>
        <begin position="1401"/>
        <end position="1423"/>
    </location>
</feature>
<evidence type="ECO:0000256" key="3">
    <source>
        <dbReference type="ARBA" id="ARBA00022448"/>
    </source>
</evidence>
<protein>
    <recommendedName>
        <fullName evidence="14">ABC transporter domain-containing protein</fullName>
    </recommendedName>
</protein>
<feature type="transmembrane region" description="Helical" evidence="13">
    <location>
        <begin position="1704"/>
        <end position="1731"/>
    </location>
</feature>
<feature type="transmembrane region" description="Helical" evidence="13">
    <location>
        <begin position="920"/>
        <end position="943"/>
    </location>
</feature>
<evidence type="ECO:0000256" key="2">
    <source>
        <dbReference type="ARBA" id="ARBA00004651"/>
    </source>
</evidence>
<keyword evidence="4" id="KW-1003">Cell membrane</keyword>
<feature type="transmembrane region" description="Helical" evidence="13">
    <location>
        <begin position="1482"/>
        <end position="1501"/>
    </location>
</feature>
<dbReference type="GO" id="GO:0005524">
    <property type="term" value="F:ATP binding"/>
    <property type="evidence" value="ECO:0007669"/>
    <property type="project" value="UniProtKB-KW"/>
</dbReference>
<feature type="transmembrane region" description="Helical" evidence="13">
    <location>
        <begin position="1513"/>
        <end position="1538"/>
    </location>
</feature>
<dbReference type="InterPro" id="IPR027417">
    <property type="entry name" value="P-loop_NTPase"/>
</dbReference>
<gene>
    <name evidence="15" type="ORF">N0F65_003246</name>
</gene>
<keyword evidence="9 13" id="KW-1133">Transmembrane helix</keyword>
<dbReference type="GO" id="GO:0005886">
    <property type="term" value="C:plasma membrane"/>
    <property type="evidence" value="ECO:0007669"/>
    <property type="project" value="UniProtKB-SubCell"/>
</dbReference>
<dbReference type="Pfam" id="PF00005">
    <property type="entry name" value="ABC_tran"/>
    <property type="match status" value="4"/>
</dbReference>
<dbReference type="InterPro" id="IPR036640">
    <property type="entry name" value="ABC1_TM_sf"/>
</dbReference>
<evidence type="ECO:0000256" key="7">
    <source>
        <dbReference type="ARBA" id="ARBA00022741"/>
    </source>
</evidence>
<evidence type="ECO:0000256" key="8">
    <source>
        <dbReference type="ARBA" id="ARBA00022840"/>
    </source>
</evidence>
<dbReference type="FunFam" id="3.40.50.300:FF:002145">
    <property type="entry name" value="ABC transporter (MsbA subfamily)"/>
    <property type="match status" value="2"/>
</dbReference>
<feature type="transmembrane region" description="Helical" evidence="13">
    <location>
        <begin position="527"/>
        <end position="547"/>
    </location>
</feature>
<sequence length="2032" mass="224677">KALQQVFDGRLASDQLQTSEDGEVALTSITVMCDKTPLLLNVTLTIHPGELTILHGPAGSGKSTLLQTILGERTVQAGHVSRPRDIKIAYCAQEHWLQAMTIRDNVLFGMDFEVNKYRAVLDACGLLEDLSAMSMGDQTVVGRQGANLSGGQKARVALARACYADADLYLLDCTLDNVDPIVQLEVFDKCVRKLLRNKTVVLVTHNPELISSRWVDRVWELHGGCVRETRGRGRDGQSESRRARFGSWPSEDTSSLAVSFFAKEDYCLAARAEEIQSPWNMEDEDSRHDWTMLKNVMFGTSSDALKSSMVVALVVVVSVLIALSLQWMGINVVDSTDQSEAIVYCALVLGAAAVLVVVSALVASVVTTFSANLFSNLSSSVIAATPGFFEYIQIGELTHRLWWDDGDVAWHASFHVFATKLATLLAQFAVLGYAMGWCTLLALPLTTEWWHLVCDPLISDEFVLHKAIRSRLEDWTAETIAGALVIRAMGANQQARFISDHNSLLDVDNKLIYAHIAHNSYVLIRYAFFRASYLLLVVAASFQYGLSPSALCLVFFLAVQIPIELVLVDTGILNIRSQMWNLDRIQHVTKLAIANRDGAAACSVVAPPYWPSCGCVQFENVCFSYPSKLFTSVPVLRNVSFVISRGDKIGLVGRTGSGKSSVAMALFRIHEVTQGRIVVDGIDIRLIPVRDLRSRLNIVPQSPVFYRCSVRSYLDPFDEFDDAALWTVLKKAGLGVGTNISHVMNLDTMVAEDGANWSVGERQLLSLARALLRPSRVLVLDEAFSSLEPARDDAVLQLIEREFASSTVILITHRMDQVLHFDRIMVMDGGRVVEMGSVEELLSNSDGKFFEIHQTRNDLAELLKMSNGLVHAIWRLNRGRFVRGSAWAALSASCAALDAVAMVTLLGLLQDETRASWWPVYGTVALLVMTDLASAIASQHVVLEKSKAMMTILGGLQSLVMSCALQCSAVSDDAAGKSKPLDMRLRELSTHVRCLVELTQLPSVATTIVATVCQWLVLELLVAPTVGTTTVIISMVVKGSVGLITMMQLRLSAQWTTAHTQTVRLLFEYINWALPVKLYAWEPQLLDRVHMSRRDEDVVRNRLLTVSAIRESCEWSGHFVCVGLIYVVCLWQQVEMSPLLVFSVPLCTLRIGSALNGSLNLITLIPEVRASSKALQQVFDQQLASDHLRTSEDGEVALTSITVMCDKTPLLLNVTLTIHPGELTILHGPAGSGKSTLLQTILGERTVQAGHVSRPRDIKIAYCAQEHWLQAMTIRDNVLFGMDFEVNKYRAVLDACGLLEDLSAMSMGDQTVVGRQGANLSGGQKARVALARACYADADLYLLDCTLDNVDPIVQLEVFDKCVRKLLRNKTVVLVTHNPELISSRWVDRVWELHGGCVRETRGRGRDGQSESRRARFGSWPSEDTSSLAVSFFAKEDYCLAARAEEIQSPWNMEDEDSRHDWTMLKNVMFGTSSDALKSSMVVALVVAVSVLITLSLQWMGDNVVGSTDPLQGIVYCGFVAGAAALLVTGSALMASVVTNFSTDLFSKLASSVIAATPTFFEHIQMGELMHRLWWNDGDVDWYLFFHMFATKLATVLAEFAVLVNVMGPSALLALPLGVEWEYLLLDPLISDEFLLHRAIRSRLEDWTTETVAGAFVIRALGERQQARFVNEHNALLDVDNKLIYAYCAHNCYVLIRYACFRGWFLLLVVVASFQSVLSPTALSMVFYLAILIPIELVGVDTGIINTRPHFWNINRIQHMTQLAIMNRDGADAPSVTAPTDWPSRGCIQFENVRFSYPSKLCKPVPVLRDVSFTIDSGDKIGLVGRTGSGKSSVAMALFRIHEVTEGRIVVDGIDVRLLPVRNLRSRLNIIPQSPVFYRCSVRSYLDPFDQFDDAALWTVLKKAGLGVGTNISHVMNLDTMVAEDGANWSVGERQLLSLARALLRPSRVLVLDEAFSSLEPARDDAVLQLIEREFASSTVILITHRMDQVLHFDRIMVMDGGRVVEMGSVEELLSNPDGKFFEMLETAPLTR</sequence>
<evidence type="ECO:0000256" key="5">
    <source>
        <dbReference type="ARBA" id="ARBA00022692"/>
    </source>
</evidence>
<keyword evidence="7" id="KW-0547">Nucleotide-binding</keyword>
<dbReference type="SMART" id="SM00382">
    <property type="entry name" value="AAA"/>
    <property type="match status" value="4"/>
</dbReference>
<dbReference type="Proteomes" id="UP001146120">
    <property type="component" value="Unassembled WGS sequence"/>
</dbReference>
<feature type="compositionally biased region" description="Basic and acidic residues" evidence="12">
    <location>
        <begin position="229"/>
        <end position="242"/>
    </location>
</feature>
<dbReference type="PANTHER" id="PTHR24223:SF443">
    <property type="entry name" value="MULTIDRUG-RESISTANCE LIKE PROTEIN 1, ISOFORM I"/>
    <property type="match status" value="1"/>
</dbReference>
<evidence type="ECO:0000256" key="6">
    <source>
        <dbReference type="ARBA" id="ARBA00022737"/>
    </source>
</evidence>
<proteinExistence type="predicted"/>
<evidence type="ECO:0000256" key="10">
    <source>
        <dbReference type="ARBA" id="ARBA00023136"/>
    </source>
</evidence>
<keyword evidence="16" id="KW-1185">Reference proteome</keyword>
<dbReference type="SUPFAM" id="SSF52540">
    <property type="entry name" value="P-loop containing nucleoside triphosphate hydrolases"/>
    <property type="match status" value="4"/>
</dbReference>
<feature type="domain" description="ABC transporter" evidence="14">
    <location>
        <begin position="1196"/>
        <end position="1420"/>
    </location>
</feature>
<evidence type="ECO:0000256" key="12">
    <source>
        <dbReference type="SAM" id="MobiDB-lite"/>
    </source>
</evidence>
<reference evidence="15" key="1">
    <citation type="submission" date="2022-11" db="EMBL/GenBank/DDBJ databases">
        <authorList>
            <person name="Morgan W.R."/>
            <person name="Tartar A."/>
        </authorList>
    </citation>
    <scope>NUCLEOTIDE SEQUENCE</scope>
    <source>
        <strain evidence="15">ARSEF 373</strain>
    </source>
</reference>
<keyword evidence="3" id="KW-0813">Transport</keyword>
<feature type="transmembrane region" description="Helical" evidence="13">
    <location>
        <begin position="553"/>
        <end position="575"/>
    </location>
</feature>
<feature type="region of interest" description="Disordered" evidence="12">
    <location>
        <begin position="229"/>
        <end position="251"/>
    </location>
</feature>
<feature type="domain" description="ABC transporter" evidence="14">
    <location>
        <begin position="24"/>
        <end position="248"/>
    </location>
</feature>
<organism evidence="15 16">
    <name type="scientific">Lagenidium giganteum</name>
    <dbReference type="NCBI Taxonomy" id="4803"/>
    <lineage>
        <taxon>Eukaryota</taxon>
        <taxon>Sar</taxon>
        <taxon>Stramenopiles</taxon>
        <taxon>Oomycota</taxon>
        <taxon>Peronosporomycetes</taxon>
        <taxon>Pythiales</taxon>
        <taxon>Pythiaceae</taxon>
    </lineage>
</organism>
<keyword evidence="8" id="KW-0067">ATP-binding</keyword>